<keyword evidence="6" id="KW-0325">Glycoprotein</keyword>
<evidence type="ECO:0000313" key="11">
    <source>
        <dbReference type="EMBL" id="KAK3238216.1"/>
    </source>
</evidence>
<keyword evidence="3 8" id="KW-0812">Transmembrane</keyword>
<evidence type="ECO:0000259" key="10">
    <source>
        <dbReference type="Pfam" id="PF20519"/>
    </source>
</evidence>
<feature type="domain" description="Polycystin cation channel PKD1/PKD2" evidence="9">
    <location>
        <begin position="305"/>
        <end position="492"/>
    </location>
</feature>
<reference evidence="11 12" key="1">
    <citation type="journal article" date="2015" name="Genome Biol. Evol.">
        <title>Comparative Genomics of a Bacterivorous Green Alga Reveals Evolutionary Causalities and Consequences of Phago-Mixotrophic Mode of Nutrition.</title>
        <authorList>
            <person name="Burns J.A."/>
            <person name="Paasch A."/>
            <person name="Narechania A."/>
            <person name="Kim E."/>
        </authorList>
    </citation>
    <scope>NUCLEOTIDE SEQUENCE [LARGE SCALE GENOMIC DNA]</scope>
    <source>
        <strain evidence="11 12">PLY_AMNH</strain>
    </source>
</reference>
<feature type="disulfide bond" evidence="7">
    <location>
        <begin position="125"/>
        <end position="139"/>
    </location>
</feature>
<evidence type="ECO:0000256" key="4">
    <source>
        <dbReference type="ARBA" id="ARBA00022989"/>
    </source>
</evidence>
<feature type="transmembrane region" description="Helical" evidence="8">
    <location>
        <begin position="7"/>
        <end position="28"/>
    </location>
</feature>
<protein>
    <recommendedName>
        <fullName evidence="13">Polycystin cation channel PKD1/PKD2 domain-containing protein</fullName>
    </recommendedName>
</protein>
<gene>
    <name evidence="11" type="ORF">CYMTET_51756</name>
</gene>
<evidence type="ECO:0008006" key="13">
    <source>
        <dbReference type="Google" id="ProtNLM"/>
    </source>
</evidence>
<dbReference type="Proteomes" id="UP001190700">
    <property type="component" value="Unassembled WGS sequence"/>
</dbReference>
<evidence type="ECO:0000259" key="9">
    <source>
        <dbReference type="Pfam" id="PF08016"/>
    </source>
</evidence>
<dbReference type="PANTHER" id="PTHR10877:SF183">
    <property type="entry name" value="AT14535P-RELATED"/>
    <property type="match status" value="1"/>
</dbReference>
<dbReference type="InterPro" id="IPR013122">
    <property type="entry name" value="PKD1_2_channel"/>
</dbReference>
<dbReference type="InterPro" id="IPR046791">
    <property type="entry name" value="Polycystin_dom"/>
</dbReference>
<organism evidence="11 12">
    <name type="scientific">Cymbomonas tetramitiformis</name>
    <dbReference type="NCBI Taxonomy" id="36881"/>
    <lineage>
        <taxon>Eukaryota</taxon>
        <taxon>Viridiplantae</taxon>
        <taxon>Chlorophyta</taxon>
        <taxon>Pyramimonadophyceae</taxon>
        <taxon>Pyramimonadales</taxon>
        <taxon>Pyramimonadaceae</taxon>
        <taxon>Cymbomonas</taxon>
    </lineage>
</organism>
<evidence type="ECO:0000256" key="8">
    <source>
        <dbReference type="SAM" id="Phobius"/>
    </source>
</evidence>
<comment type="caution">
    <text evidence="11">The sequence shown here is derived from an EMBL/GenBank/DDBJ whole genome shotgun (WGS) entry which is preliminary data.</text>
</comment>
<feature type="transmembrane region" description="Helical" evidence="8">
    <location>
        <begin position="407"/>
        <end position="431"/>
    </location>
</feature>
<dbReference type="EMBL" id="LGRX02034298">
    <property type="protein sequence ID" value="KAK3238216.1"/>
    <property type="molecule type" value="Genomic_DNA"/>
</dbReference>
<feature type="transmembrane region" description="Helical" evidence="8">
    <location>
        <begin position="466"/>
        <end position="487"/>
    </location>
</feature>
<dbReference type="Pfam" id="PF20519">
    <property type="entry name" value="Polycystin_dom"/>
    <property type="match status" value="1"/>
</dbReference>
<feature type="non-terminal residue" evidence="11">
    <location>
        <position position="1"/>
    </location>
</feature>
<feature type="transmembrane region" description="Helical" evidence="8">
    <location>
        <begin position="368"/>
        <end position="386"/>
    </location>
</feature>
<evidence type="ECO:0000256" key="2">
    <source>
        <dbReference type="ARBA" id="ARBA00007200"/>
    </source>
</evidence>
<comment type="subcellular location">
    <subcellularLocation>
        <location evidence="1">Membrane</location>
        <topology evidence="1">Multi-pass membrane protein</topology>
    </subcellularLocation>
</comment>
<dbReference type="Gene3D" id="1.10.287.70">
    <property type="match status" value="1"/>
</dbReference>
<dbReference type="InterPro" id="IPR003915">
    <property type="entry name" value="PKD_2"/>
</dbReference>
<sequence>ARQAQKDVLFSLTVFVFMMVIYFFIVLMQRQVPYAFSVEYSIKNYLEKIEYVGEGEYVGEVLSDVRDYDGFWLWLEQGYVPALFPEPEWYNGDDLSASETGYFLEYNRLIGGFKMVQQRADPCDCLSTSNQSRAEQIECGCPQRYNNFYPTVWPEYTPATRSTASFGPEHDPEKYQYQSAYGGYAAIIPSERKTALLTIAELKKDRWIDKETRRITVTFNAYNGNLHMFTVFVLRIDISNSGKMLYDFSANTFRVECYTTKTDHFRAGLEVLLIIYILCQIWSELTEVYQLKLEDPEQKRKLQITKYFMSAANLIDLCRITLYIVTAVLWCMFLWHPVVVGLELPLPKNVIYYDFDALADINELLKRVHAILIFVFMLTTFKYMNASPVYGIVVRTILRAGPALFQFFLMFFICFAVFAIMGVVLFGHIIYTFSNLSRSCKTLVMMVTGEYGMDEIENADRLFGPLYYGLFLIIVYFLLINILLAILMNAYMSLVDNNALTEEKEKLNLSINLFKEFYLQSVNYVYWVTCKVLKIECHQRFLTNEAMIQLLIFDEALLNKCMKVPAQPTMADPEPEDHLLMNYDLLESHFDSKKAKELLMFLGEDVDNLEEHIQRKLKS</sequence>
<dbReference type="InterPro" id="IPR051223">
    <property type="entry name" value="Polycystin"/>
</dbReference>
<feature type="domain" description="Polycystin" evidence="10">
    <location>
        <begin position="63"/>
        <end position="254"/>
    </location>
</feature>
<evidence type="ECO:0000313" key="12">
    <source>
        <dbReference type="Proteomes" id="UP001190700"/>
    </source>
</evidence>
<proteinExistence type="inferred from homology"/>
<keyword evidence="5 8" id="KW-0472">Membrane</keyword>
<name>A0AAE0BKG4_9CHLO</name>
<feature type="transmembrane region" description="Helical" evidence="8">
    <location>
        <begin position="307"/>
        <end position="335"/>
    </location>
</feature>
<dbReference type="GO" id="GO:0016020">
    <property type="term" value="C:membrane"/>
    <property type="evidence" value="ECO:0007669"/>
    <property type="project" value="UniProtKB-SubCell"/>
</dbReference>
<keyword evidence="4 8" id="KW-1133">Transmembrane helix</keyword>
<evidence type="ECO:0000256" key="6">
    <source>
        <dbReference type="ARBA" id="ARBA00023180"/>
    </source>
</evidence>
<evidence type="ECO:0000256" key="3">
    <source>
        <dbReference type="ARBA" id="ARBA00022692"/>
    </source>
</evidence>
<keyword evidence="12" id="KW-1185">Reference proteome</keyword>
<dbReference type="Pfam" id="PF08016">
    <property type="entry name" value="PKD_channel"/>
    <property type="match status" value="1"/>
</dbReference>
<dbReference type="PRINTS" id="PR01433">
    <property type="entry name" value="POLYCYSTIN2"/>
</dbReference>
<evidence type="ECO:0000256" key="1">
    <source>
        <dbReference type="ARBA" id="ARBA00004141"/>
    </source>
</evidence>
<dbReference type="AlphaFoldDB" id="A0AAE0BKG4"/>
<accession>A0AAE0BKG4</accession>
<evidence type="ECO:0000256" key="7">
    <source>
        <dbReference type="PIRSR" id="PIRSR603915-2"/>
    </source>
</evidence>
<dbReference type="GO" id="GO:0005509">
    <property type="term" value="F:calcium ion binding"/>
    <property type="evidence" value="ECO:0007669"/>
    <property type="project" value="InterPro"/>
</dbReference>
<dbReference type="PANTHER" id="PTHR10877">
    <property type="entry name" value="POLYCYSTIN FAMILY MEMBER"/>
    <property type="match status" value="1"/>
</dbReference>
<comment type="similarity">
    <text evidence="2">Belongs to the polycystin family.</text>
</comment>
<evidence type="ECO:0000256" key="5">
    <source>
        <dbReference type="ARBA" id="ARBA00023136"/>
    </source>
</evidence>